<dbReference type="GeneID" id="68119422"/>
<dbReference type="EMBL" id="VFQX01000013">
    <property type="protein sequence ID" value="KAF0981550.1"/>
    <property type="molecule type" value="Genomic_DNA"/>
</dbReference>
<dbReference type="OrthoDB" id="10253705at2759"/>
<gene>
    <name evidence="1" type="ORF">FDP41_012207</name>
</gene>
<reference evidence="1 2" key="1">
    <citation type="journal article" date="2019" name="Sci. Rep.">
        <title>Nanopore sequencing improves the draft genome of the human pathogenic amoeba Naegleria fowleri.</title>
        <authorList>
            <person name="Liechti N."/>
            <person name="Schurch N."/>
            <person name="Bruggmann R."/>
            <person name="Wittwer M."/>
        </authorList>
    </citation>
    <scope>NUCLEOTIDE SEQUENCE [LARGE SCALE GENOMIC DNA]</scope>
    <source>
        <strain evidence="1 2">ATCC 30894</strain>
    </source>
</reference>
<dbReference type="VEuPathDB" id="AmoebaDB:NF0045890"/>
<proteinExistence type="predicted"/>
<dbReference type="AlphaFoldDB" id="A0A6A5C6Y8"/>
<keyword evidence="2" id="KW-1185">Reference proteome</keyword>
<sequence length="219" mass="24863">MAASEIPLKTFWDQNHVSELIEQECHPSMKASSTSHVQLSIRLALPEQAEEIREMVNCAYRKEGHVFKLGEDRKRTNDNEVKRLIEDSLTTPHGIVCLLNAENNDVLGSIFIQFKKDPQTIYFGMLAKGEKKIQAGSTFSFGGLQNISFGQLMIEMVAYIGKLGKCETVTCVVFNVSTALVQFYKNKCQLVEYGTDDVPFKEEMKKDAYFIKLRRGIEH</sequence>
<dbReference type="VEuPathDB" id="AmoebaDB:NfTy_038800"/>
<name>A0A6A5C6Y8_NAEFO</name>
<protein>
    <recommendedName>
        <fullName evidence="3">N-acetyltransferase domain-containing protein</fullName>
    </recommendedName>
</protein>
<evidence type="ECO:0008006" key="3">
    <source>
        <dbReference type="Google" id="ProtNLM"/>
    </source>
</evidence>
<comment type="caution">
    <text evidence="1">The sequence shown here is derived from an EMBL/GenBank/DDBJ whole genome shotgun (WGS) entry which is preliminary data.</text>
</comment>
<dbReference type="VEuPathDB" id="AmoebaDB:FDP41_012207"/>
<dbReference type="OMA" id="QSTHHDS"/>
<dbReference type="RefSeq" id="XP_044566263.1">
    <property type="nucleotide sequence ID" value="XM_044702701.1"/>
</dbReference>
<evidence type="ECO:0000313" key="2">
    <source>
        <dbReference type="Proteomes" id="UP000444721"/>
    </source>
</evidence>
<accession>A0A6A5C6Y8</accession>
<organism evidence="1 2">
    <name type="scientific">Naegleria fowleri</name>
    <name type="common">Brain eating amoeba</name>
    <dbReference type="NCBI Taxonomy" id="5763"/>
    <lineage>
        <taxon>Eukaryota</taxon>
        <taxon>Discoba</taxon>
        <taxon>Heterolobosea</taxon>
        <taxon>Tetramitia</taxon>
        <taxon>Eutetramitia</taxon>
        <taxon>Vahlkampfiidae</taxon>
        <taxon>Naegleria</taxon>
    </lineage>
</organism>
<dbReference type="Proteomes" id="UP000444721">
    <property type="component" value="Unassembled WGS sequence"/>
</dbReference>
<evidence type="ECO:0000313" key="1">
    <source>
        <dbReference type="EMBL" id="KAF0981550.1"/>
    </source>
</evidence>